<feature type="binding site" evidence="9">
    <location>
        <position position="64"/>
    </location>
    <ligand>
        <name>Mg(2+)</name>
        <dbReference type="ChEBI" id="CHEBI:18420"/>
    </ligand>
</feature>
<evidence type="ECO:0000256" key="1">
    <source>
        <dbReference type="ARBA" id="ARBA00000109"/>
    </source>
</evidence>
<organism evidence="12 13">
    <name type="scientific">Propionimicrobium lymphophilum ACS-093-V-SCH5</name>
    <dbReference type="NCBI Taxonomy" id="883161"/>
    <lineage>
        <taxon>Bacteria</taxon>
        <taxon>Bacillati</taxon>
        <taxon>Actinomycetota</taxon>
        <taxon>Actinomycetes</taxon>
        <taxon>Propionibacteriales</taxon>
        <taxon>Propionibacteriaceae</taxon>
        <taxon>Propionimicrobium</taxon>
    </lineage>
</organism>
<dbReference type="SMART" id="SM00358">
    <property type="entry name" value="DSRM"/>
    <property type="match status" value="1"/>
</dbReference>
<reference evidence="12 13" key="1">
    <citation type="submission" date="2013-04" db="EMBL/GenBank/DDBJ databases">
        <title>The Genome Sequence of Propionimicrobium lymphophilum ACS-093-V-SCH5.</title>
        <authorList>
            <consortium name="The Broad Institute Genomics Platform"/>
            <person name="Earl A."/>
            <person name="Ward D."/>
            <person name="Feldgarden M."/>
            <person name="Gevers D."/>
            <person name="Saerens B."/>
            <person name="Vaneechoutte M."/>
            <person name="Walker B."/>
            <person name="Young S."/>
            <person name="Zeng Q."/>
            <person name="Gargeya S."/>
            <person name="Fitzgerald M."/>
            <person name="Haas B."/>
            <person name="Abouelleil A."/>
            <person name="Allen A.W."/>
            <person name="Alvarado L."/>
            <person name="Arachchi H.M."/>
            <person name="Berlin A.M."/>
            <person name="Chapman S.B."/>
            <person name="Gainer-Dewar J."/>
            <person name="Goldberg J."/>
            <person name="Griggs A."/>
            <person name="Gujja S."/>
            <person name="Hansen M."/>
            <person name="Howarth C."/>
            <person name="Imamovic A."/>
            <person name="Ireland A."/>
            <person name="Larimer J."/>
            <person name="McCowan C."/>
            <person name="Murphy C."/>
            <person name="Pearson M."/>
            <person name="Poon T.W."/>
            <person name="Priest M."/>
            <person name="Roberts A."/>
            <person name="Saif S."/>
            <person name="Shea T."/>
            <person name="Sisk P."/>
            <person name="Sykes S."/>
            <person name="Wortman J."/>
            <person name="Nusbaum C."/>
            <person name="Birren B."/>
        </authorList>
    </citation>
    <scope>NUCLEOTIDE SEQUENCE [LARGE SCALE GENOMIC DNA]</scope>
    <source>
        <strain evidence="12 13">ACS-093-V-SCH5</strain>
    </source>
</reference>
<feature type="domain" description="DRBM" evidence="10">
    <location>
        <begin position="178"/>
        <end position="246"/>
    </location>
</feature>
<comment type="subunit">
    <text evidence="9">Homodimer.</text>
</comment>
<dbReference type="SUPFAM" id="SSF69065">
    <property type="entry name" value="RNase III domain-like"/>
    <property type="match status" value="1"/>
</dbReference>
<dbReference type="NCBIfam" id="TIGR02191">
    <property type="entry name" value="RNaseIII"/>
    <property type="match status" value="1"/>
</dbReference>
<protein>
    <recommendedName>
        <fullName evidence="9">Ribonuclease 3</fullName>
        <ecNumber evidence="9">3.1.26.3</ecNumber>
    </recommendedName>
    <alternativeName>
        <fullName evidence="9">Ribonuclease III</fullName>
        <shortName evidence="9">RNase III</shortName>
    </alternativeName>
</protein>
<evidence type="ECO:0000313" key="12">
    <source>
        <dbReference type="EMBL" id="EPD33210.1"/>
    </source>
</evidence>
<dbReference type="PANTHER" id="PTHR11207">
    <property type="entry name" value="RIBONUCLEASE III"/>
    <property type="match status" value="1"/>
</dbReference>
<dbReference type="GO" id="GO:0004525">
    <property type="term" value="F:ribonuclease III activity"/>
    <property type="evidence" value="ECO:0007669"/>
    <property type="project" value="UniProtKB-UniRule"/>
</dbReference>
<dbReference type="InterPro" id="IPR036389">
    <property type="entry name" value="RNase_III_sf"/>
</dbReference>
<accession>S2W4N5</accession>
<dbReference type="AlphaFoldDB" id="S2W4N5"/>
<keyword evidence="3 9" id="KW-0698">rRNA processing</keyword>
<dbReference type="PATRIC" id="fig|883161.3.peg.741"/>
<keyword evidence="9" id="KW-0963">Cytoplasm</keyword>
<dbReference type="Gene3D" id="1.10.1520.10">
    <property type="entry name" value="Ribonuclease III domain"/>
    <property type="match status" value="1"/>
</dbReference>
<feature type="binding site" evidence="9">
    <location>
        <position position="137"/>
    </location>
    <ligand>
        <name>Mg(2+)</name>
        <dbReference type="ChEBI" id="CHEBI:18420"/>
    </ligand>
</feature>
<evidence type="ECO:0000256" key="5">
    <source>
        <dbReference type="ARBA" id="ARBA00022722"/>
    </source>
</evidence>
<evidence type="ECO:0000259" key="10">
    <source>
        <dbReference type="PROSITE" id="PS50137"/>
    </source>
</evidence>
<feature type="active site" evidence="9">
    <location>
        <position position="68"/>
    </location>
</feature>
<sequence length="255" mass="27343">MNSDEGRLASENSPAWLEHFAESGLGKLLDRLGVHVSPDLFDLALTHRSWAYENGHAPHNERLEFLGDAVLGVIVTDHLYRTFPDEPEGQLAKLRAAVVSSVALADVARDLHIGGLIKLGKGEIGTGGDDKTSILADTMEAIIGAIFIGCGMQAASRYVHTLIDPRIELASNAGESLDWKTSLQEIASEMGLPAPKYDVTGSGPDHRRTFSAEAILGDLSFGPGVDSSKKRAEQQAASIAFRELKARQDTQVSDA</sequence>
<dbReference type="InterPro" id="IPR000999">
    <property type="entry name" value="RNase_III_dom"/>
</dbReference>
<evidence type="ECO:0000256" key="4">
    <source>
        <dbReference type="ARBA" id="ARBA00022664"/>
    </source>
</evidence>
<comment type="similarity">
    <text evidence="2">Belongs to the ribonuclease III family.</text>
</comment>
<dbReference type="Pfam" id="PF14622">
    <property type="entry name" value="Ribonucleas_3_3"/>
    <property type="match status" value="1"/>
</dbReference>
<dbReference type="PROSITE" id="PS00517">
    <property type="entry name" value="RNASE_3_1"/>
    <property type="match status" value="1"/>
</dbReference>
<dbReference type="Proteomes" id="UP000014417">
    <property type="component" value="Unassembled WGS sequence"/>
</dbReference>
<evidence type="ECO:0000256" key="6">
    <source>
        <dbReference type="ARBA" id="ARBA00022759"/>
    </source>
</evidence>
<keyword evidence="9" id="KW-0460">Magnesium</keyword>
<dbReference type="FunFam" id="1.10.1520.10:FF:000001">
    <property type="entry name" value="Ribonuclease 3"/>
    <property type="match status" value="1"/>
</dbReference>
<evidence type="ECO:0000256" key="8">
    <source>
        <dbReference type="ARBA" id="ARBA00022884"/>
    </source>
</evidence>
<dbReference type="PROSITE" id="PS50137">
    <property type="entry name" value="DS_RBD"/>
    <property type="match status" value="1"/>
</dbReference>
<dbReference type="GO" id="GO:0019843">
    <property type="term" value="F:rRNA binding"/>
    <property type="evidence" value="ECO:0007669"/>
    <property type="project" value="UniProtKB-KW"/>
</dbReference>
<comment type="catalytic activity">
    <reaction evidence="1 9">
        <text>Endonucleolytic cleavage to 5'-phosphomonoester.</text>
        <dbReference type="EC" id="3.1.26.3"/>
    </reaction>
</comment>
<keyword evidence="7 9" id="KW-0378">Hydrolase</keyword>
<dbReference type="InterPro" id="IPR011907">
    <property type="entry name" value="RNase_III"/>
</dbReference>
<dbReference type="STRING" id="883161.HMPREF9306_00741"/>
<keyword evidence="6 9" id="KW-0255">Endonuclease</keyword>
<dbReference type="Pfam" id="PF00035">
    <property type="entry name" value="dsrm"/>
    <property type="match status" value="1"/>
</dbReference>
<evidence type="ECO:0000256" key="7">
    <source>
        <dbReference type="ARBA" id="ARBA00022801"/>
    </source>
</evidence>
<dbReference type="SUPFAM" id="SSF54768">
    <property type="entry name" value="dsRNA-binding domain-like"/>
    <property type="match status" value="1"/>
</dbReference>
<comment type="function">
    <text evidence="9">Digests double-stranded RNA. Involved in the processing of primary rRNA transcript to yield the immediate precursors to the large and small rRNAs (23S and 16S). Processes some mRNAs, and tRNAs when they are encoded in the rRNA operon. Processes pre-crRNA and tracrRNA of type II CRISPR loci if present in the organism.</text>
</comment>
<dbReference type="GO" id="GO:0008033">
    <property type="term" value="P:tRNA processing"/>
    <property type="evidence" value="ECO:0007669"/>
    <property type="project" value="UniProtKB-KW"/>
</dbReference>
<dbReference type="GO" id="GO:0005737">
    <property type="term" value="C:cytoplasm"/>
    <property type="evidence" value="ECO:0007669"/>
    <property type="project" value="UniProtKB-SubCell"/>
</dbReference>
<evidence type="ECO:0000256" key="9">
    <source>
        <dbReference type="HAMAP-Rule" id="MF_00104"/>
    </source>
</evidence>
<feature type="active site" evidence="9">
    <location>
        <position position="140"/>
    </location>
</feature>
<keyword evidence="5 9" id="KW-0540">Nuclease</keyword>
<feature type="domain" description="RNase III" evidence="11">
    <location>
        <begin position="25"/>
        <end position="151"/>
    </location>
</feature>
<gene>
    <name evidence="9" type="primary">rnc</name>
    <name evidence="12" type="ORF">HMPREF9306_00741</name>
</gene>
<dbReference type="HOGENOM" id="CLU_000907_1_2_11"/>
<dbReference type="HAMAP" id="MF_00104">
    <property type="entry name" value="RNase_III"/>
    <property type="match status" value="1"/>
</dbReference>
<keyword evidence="9" id="KW-0819">tRNA processing</keyword>
<dbReference type="PANTHER" id="PTHR11207:SF0">
    <property type="entry name" value="RIBONUCLEASE 3"/>
    <property type="match status" value="1"/>
</dbReference>
<dbReference type="SMART" id="SM00535">
    <property type="entry name" value="RIBOc"/>
    <property type="match status" value="1"/>
</dbReference>
<dbReference type="EMBL" id="AGZR01000005">
    <property type="protein sequence ID" value="EPD33210.1"/>
    <property type="molecule type" value="Genomic_DNA"/>
</dbReference>
<dbReference type="GO" id="GO:0046872">
    <property type="term" value="F:metal ion binding"/>
    <property type="evidence" value="ECO:0007669"/>
    <property type="project" value="UniProtKB-KW"/>
</dbReference>
<comment type="subcellular location">
    <subcellularLocation>
        <location evidence="9">Cytoplasm</location>
    </subcellularLocation>
</comment>
<keyword evidence="9" id="KW-0479">Metal-binding</keyword>
<keyword evidence="13" id="KW-1185">Reference proteome</keyword>
<evidence type="ECO:0000256" key="3">
    <source>
        <dbReference type="ARBA" id="ARBA00022552"/>
    </source>
</evidence>
<dbReference type="InterPro" id="IPR014720">
    <property type="entry name" value="dsRBD_dom"/>
</dbReference>
<dbReference type="CDD" id="cd00593">
    <property type="entry name" value="RIBOc"/>
    <property type="match status" value="1"/>
</dbReference>
<keyword evidence="8 9" id="KW-0694">RNA-binding</keyword>
<dbReference type="GO" id="GO:0006397">
    <property type="term" value="P:mRNA processing"/>
    <property type="evidence" value="ECO:0007669"/>
    <property type="project" value="UniProtKB-UniRule"/>
</dbReference>
<dbReference type="PROSITE" id="PS50142">
    <property type="entry name" value="RNASE_3_2"/>
    <property type="match status" value="1"/>
</dbReference>
<comment type="caution">
    <text evidence="12">The sequence shown here is derived from an EMBL/GenBank/DDBJ whole genome shotgun (WGS) entry which is preliminary data.</text>
</comment>
<dbReference type="EC" id="3.1.26.3" evidence="9"/>
<feature type="binding site" evidence="9">
    <location>
        <position position="140"/>
    </location>
    <ligand>
        <name>Mg(2+)</name>
        <dbReference type="ChEBI" id="CHEBI:18420"/>
    </ligand>
</feature>
<evidence type="ECO:0000256" key="2">
    <source>
        <dbReference type="ARBA" id="ARBA00010183"/>
    </source>
</evidence>
<dbReference type="GO" id="GO:0010468">
    <property type="term" value="P:regulation of gene expression"/>
    <property type="evidence" value="ECO:0007669"/>
    <property type="project" value="TreeGrafter"/>
</dbReference>
<evidence type="ECO:0000259" key="11">
    <source>
        <dbReference type="PROSITE" id="PS50142"/>
    </source>
</evidence>
<proteinExistence type="inferred from homology"/>
<evidence type="ECO:0000313" key="13">
    <source>
        <dbReference type="Proteomes" id="UP000014417"/>
    </source>
</evidence>
<keyword evidence="4 9" id="KW-0507">mRNA processing</keyword>
<dbReference type="GO" id="GO:0003725">
    <property type="term" value="F:double-stranded RNA binding"/>
    <property type="evidence" value="ECO:0007669"/>
    <property type="project" value="TreeGrafter"/>
</dbReference>
<comment type="cofactor">
    <cofactor evidence="9">
        <name>Mg(2+)</name>
        <dbReference type="ChEBI" id="CHEBI:18420"/>
    </cofactor>
</comment>
<dbReference type="RefSeq" id="WP_016455585.1">
    <property type="nucleotide sequence ID" value="NZ_KE150269.1"/>
</dbReference>
<keyword evidence="9" id="KW-0699">rRNA-binding</keyword>
<dbReference type="GO" id="GO:0006364">
    <property type="term" value="P:rRNA processing"/>
    <property type="evidence" value="ECO:0007669"/>
    <property type="project" value="UniProtKB-UniRule"/>
</dbReference>
<name>S2W4N5_9ACTN</name>
<dbReference type="CDD" id="cd10845">
    <property type="entry name" value="DSRM_RNAse_III_family"/>
    <property type="match status" value="1"/>
</dbReference>
<dbReference type="Gene3D" id="3.30.160.20">
    <property type="match status" value="1"/>
</dbReference>